<keyword evidence="6 8" id="KW-1133">Transmembrane helix</keyword>
<keyword evidence="3" id="KW-0813">Transport</keyword>
<reference evidence="10" key="1">
    <citation type="submission" date="2018-03" db="EMBL/GenBank/DDBJ databases">
        <authorList>
            <person name="Rodrigo-Torres L."/>
            <person name="Arahal R. D."/>
            <person name="Lucena T."/>
        </authorList>
    </citation>
    <scope>NUCLEOTIDE SEQUENCE [LARGE SCALE GENOMIC DNA]</scope>
    <source>
        <strain evidence="10">CECT 8811</strain>
    </source>
</reference>
<evidence type="ECO:0000256" key="3">
    <source>
        <dbReference type="ARBA" id="ARBA00022448"/>
    </source>
</evidence>
<feature type="transmembrane region" description="Helical" evidence="8">
    <location>
        <begin position="236"/>
        <end position="253"/>
    </location>
</feature>
<feature type="transmembrane region" description="Helical" evidence="8">
    <location>
        <begin position="81"/>
        <end position="100"/>
    </location>
</feature>
<feature type="transmembrane region" description="Helical" evidence="8">
    <location>
        <begin position="175"/>
        <end position="194"/>
    </location>
</feature>
<keyword evidence="7 8" id="KW-0472">Membrane</keyword>
<comment type="similarity">
    <text evidence="2 8">Belongs to the 4-toluene sulfonate uptake permease (TSUP) (TC 2.A.102) family.</text>
</comment>
<evidence type="ECO:0000256" key="8">
    <source>
        <dbReference type="RuleBase" id="RU363041"/>
    </source>
</evidence>
<evidence type="ECO:0000256" key="5">
    <source>
        <dbReference type="ARBA" id="ARBA00022692"/>
    </source>
</evidence>
<dbReference type="RefSeq" id="WP_108857605.1">
    <property type="nucleotide sequence ID" value="NZ_OMOI01000002.1"/>
</dbReference>
<organism evidence="9 10">
    <name type="scientific">Aliiroseovarius pelagivivens</name>
    <dbReference type="NCBI Taxonomy" id="1639690"/>
    <lineage>
        <taxon>Bacteria</taxon>
        <taxon>Pseudomonadati</taxon>
        <taxon>Pseudomonadota</taxon>
        <taxon>Alphaproteobacteria</taxon>
        <taxon>Rhodobacterales</taxon>
        <taxon>Paracoccaceae</taxon>
        <taxon>Aliiroseovarius</taxon>
    </lineage>
</organism>
<sequence>MGILADLTLSTLCFAVAITVFAGLVKGVVGFGLPLIMISGLATFLPAEVALAALILPTASTNVRQALRQGPHTAWQVVRKFRVFLLGLFVTLIISAQMVLFLPQRLFFILIGVPIVLFCLMQLRGWVPTLRPENRVRDESIISSISGLVGGISGVWGPPFVAYLTATNTPKSEQMLAQGVVYGFGAMVLVGAHMQSGVFNAYTAPLSAAMLIPAFLGMALGYRLHDRMPQKTFKRATLVVLTVAGLNLIRRGLMG</sequence>
<feature type="transmembrane region" description="Helical" evidence="8">
    <location>
        <begin position="32"/>
        <end position="60"/>
    </location>
</feature>
<dbReference type="GO" id="GO:0005886">
    <property type="term" value="C:plasma membrane"/>
    <property type="evidence" value="ECO:0007669"/>
    <property type="project" value="UniProtKB-SubCell"/>
</dbReference>
<evidence type="ECO:0000256" key="1">
    <source>
        <dbReference type="ARBA" id="ARBA00004651"/>
    </source>
</evidence>
<dbReference type="AlphaFoldDB" id="A0A2R8ARV4"/>
<dbReference type="InterPro" id="IPR052017">
    <property type="entry name" value="TSUP"/>
</dbReference>
<evidence type="ECO:0000256" key="4">
    <source>
        <dbReference type="ARBA" id="ARBA00022475"/>
    </source>
</evidence>
<keyword evidence="10" id="KW-1185">Reference proteome</keyword>
<proteinExistence type="inferred from homology"/>
<name>A0A2R8ARV4_9RHOB</name>
<feature type="transmembrane region" description="Helical" evidence="8">
    <location>
        <begin position="106"/>
        <end position="127"/>
    </location>
</feature>
<keyword evidence="4 8" id="KW-1003">Cell membrane</keyword>
<gene>
    <name evidence="9" type="ORF">ALP8811_02526</name>
</gene>
<dbReference type="PANTHER" id="PTHR30269:SF32">
    <property type="entry name" value="MEMBRANE TRANSPORTER PROTEIN-RELATED"/>
    <property type="match status" value="1"/>
</dbReference>
<evidence type="ECO:0000256" key="7">
    <source>
        <dbReference type="ARBA" id="ARBA00023136"/>
    </source>
</evidence>
<feature type="transmembrane region" description="Helical" evidence="8">
    <location>
        <begin position="206"/>
        <end position="224"/>
    </location>
</feature>
<evidence type="ECO:0000313" key="9">
    <source>
        <dbReference type="EMBL" id="SPF78597.1"/>
    </source>
</evidence>
<evidence type="ECO:0000256" key="2">
    <source>
        <dbReference type="ARBA" id="ARBA00009142"/>
    </source>
</evidence>
<dbReference type="PANTHER" id="PTHR30269">
    <property type="entry name" value="TRANSMEMBRANE PROTEIN YFCA"/>
    <property type="match status" value="1"/>
</dbReference>
<dbReference type="EMBL" id="OMOI01000002">
    <property type="protein sequence ID" value="SPF78597.1"/>
    <property type="molecule type" value="Genomic_DNA"/>
</dbReference>
<dbReference type="Proteomes" id="UP000244911">
    <property type="component" value="Unassembled WGS sequence"/>
</dbReference>
<dbReference type="Pfam" id="PF01925">
    <property type="entry name" value="TauE"/>
    <property type="match status" value="1"/>
</dbReference>
<accession>A0A2R8ARV4</accession>
<evidence type="ECO:0000256" key="6">
    <source>
        <dbReference type="ARBA" id="ARBA00022989"/>
    </source>
</evidence>
<protein>
    <recommendedName>
        <fullName evidence="8">Probable membrane transporter protein</fullName>
    </recommendedName>
</protein>
<comment type="subcellular location">
    <subcellularLocation>
        <location evidence="1 8">Cell membrane</location>
        <topology evidence="1 8">Multi-pass membrane protein</topology>
    </subcellularLocation>
</comment>
<keyword evidence="5 8" id="KW-0812">Transmembrane</keyword>
<evidence type="ECO:0000313" key="10">
    <source>
        <dbReference type="Proteomes" id="UP000244911"/>
    </source>
</evidence>
<dbReference type="OrthoDB" id="9800873at2"/>
<dbReference type="InterPro" id="IPR002781">
    <property type="entry name" value="TM_pro_TauE-like"/>
</dbReference>